<gene>
    <name evidence="1" type="ORF">NCTC10719_00700</name>
</gene>
<protein>
    <submittedName>
        <fullName evidence="1">Uncharacterized protein</fullName>
    </submittedName>
</protein>
<evidence type="ECO:0000313" key="2">
    <source>
        <dbReference type="Proteomes" id="UP000249986"/>
    </source>
</evidence>
<reference evidence="1 2" key="1">
    <citation type="submission" date="2018-06" db="EMBL/GenBank/DDBJ databases">
        <authorList>
            <consortium name="Pathogen Informatics"/>
            <person name="Doyle S."/>
        </authorList>
    </citation>
    <scope>NUCLEOTIDE SEQUENCE [LARGE SCALE GENOMIC DNA]</scope>
    <source>
        <strain evidence="1 2">NCTC10719</strain>
    </source>
</reference>
<dbReference type="Proteomes" id="UP000249986">
    <property type="component" value="Unassembled WGS sequence"/>
</dbReference>
<organism evidence="1 2">
    <name type="scientific">Clostridium perfringens</name>
    <dbReference type="NCBI Taxonomy" id="1502"/>
    <lineage>
        <taxon>Bacteria</taxon>
        <taxon>Bacillati</taxon>
        <taxon>Bacillota</taxon>
        <taxon>Clostridia</taxon>
        <taxon>Eubacteriales</taxon>
        <taxon>Clostridiaceae</taxon>
        <taxon>Clostridium</taxon>
    </lineage>
</organism>
<evidence type="ECO:0000313" key="1">
    <source>
        <dbReference type="EMBL" id="SQB58103.1"/>
    </source>
</evidence>
<name>A0A2X2Y5E5_CLOPF</name>
<dbReference type="EMBL" id="UAWG01000001">
    <property type="protein sequence ID" value="SQB58103.1"/>
    <property type="molecule type" value="Genomic_DNA"/>
</dbReference>
<proteinExistence type="predicted"/>
<dbReference type="AlphaFoldDB" id="A0A2X2Y5E5"/>
<sequence length="78" mass="9491">MNPFLEKSSKIQDYFTDWRNIYAKPYNKNEVDPYTKTRIILMNGAEFEANWFSHQFSRNCNNNELRRELALARRLDKQ</sequence>
<accession>A0A2X2Y5E5</accession>